<dbReference type="Ensembl" id="ENSDCDT00010021110.1">
    <property type="protein sequence ID" value="ENSDCDP00010019961.1"/>
    <property type="gene ID" value="ENSDCDG00010009015.1"/>
</dbReference>
<protein>
    <recommendedName>
        <fullName evidence="2">DUF4939 domain-containing protein</fullName>
    </recommendedName>
</protein>
<reference evidence="3 4" key="1">
    <citation type="submission" date="2020-06" db="EMBL/GenBank/DDBJ databases">
        <authorList>
            <consortium name="Wellcome Sanger Institute Data Sharing"/>
        </authorList>
    </citation>
    <scope>NUCLEOTIDE SEQUENCE [LARGE SCALE GENOMIC DNA]</scope>
</reference>
<evidence type="ECO:0000256" key="1">
    <source>
        <dbReference type="SAM" id="MobiDB-lite"/>
    </source>
</evidence>
<organism evidence="3 4">
    <name type="scientific">Denticeps clupeoides</name>
    <name type="common">denticle herring</name>
    <dbReference type="NCBI Taxonomy" id="299321"/>
    <lineage>
        <taxon>Eukaryota</taxon>
        <taxon>Metazoa</taxon>
        <taxon>Chordata</taxon>
        <taxon>Craniata</taxon>
        <taxon>Vertebrata</taxon>
        <taxon>Euteleostomi</taxon>
        <taxon>Actinopterygii</taxon>
        <taxon>Neopterygii</taxon>
        <taxon>Teleostei</taxon>
        <taxon>Clupei</taxon>
        <taxon>Clupeiformes</taxon>
        <taxon>Denticipitoidei</taxon>
        <taxon>Denticipitidae</taxon>
        <taxon>Denticeps</taxon>
    </lineage>
</organism>
<accession>A0AAY4BIU4</accession>
<dbReference type="InterPro" id="IPR032549">
    <property type="entry name" value="DUF4939"/>
</dbReference>
<evidence type="ECO:0000313" key="3">
    <source>
        <dbReference type="Ensembl" id="ENSDCDP00010019961.1"/>
    </source>
</evidence>
<dbReference type="AlphaFoldDB" id="A0AAY4BIU4"/>
<dbReference type="GeneTree" id="ENSGT00940000177087"/>
<evidence type="ECO:0000259" key="2">
    <source>
        <dbReference type="Pfam" id="PF16297"/>
    </source>
</evidence>
<reference evidence="3" key="3">
    <citation type="submission" date="2025-09" db="UniProtKB">
        <authorList>
            <consortium name="Ensembl"/>
        </authorList>
    </citation>
    <scope>IDENTIFICATION</scope>
</reference>
<evidence type="ECO:0000313" key="4">
    <source>
        <dbReference type="Proteomes" id="UP000694580"/>
    </source>
</evidence>
<feature type="region of interest" description="Disordered" evidence="1">
    <location>
        <begin position="232"/>
        <end position="262"/>
    </location>
</feature>
<feature type="domain" description="DUF4939" evidence="2">
    <location>
        <begin position="61"/>
        <end position="140"/>
    </location>
</feature>
<feature type="region of interest" description="Disordered" evidence="1">
    <location>
        <begin position="298"/>
        <end position="320"/>
    </location>
</feature>
<dbReference type="Pfam" id="PF16297">
    <property type="entry name" value="DUF4939"/>
    <property type="match status" value="1"/>
</dbReference>
<sequence length="340" mass="37246">MSEPVVDPAEFERVKAEVTYLHRIIDAQATTINTLKDSVLQLSTSMTVLQCELSGTTAGPRIALPDKWNGVDGRPDGLLATLDMIFECYSSHYETSRAKVTLLTSLLSGRAQEWAAALYNGKSPICNDYFLFSEELRKTFVPASAGNIPGGIPVDGHPLQPYPVQSQTQPVLMSIGLHSEHIHFLVISAPSSPLILGYPWLQLHDPRVLWSENRILDWGPACRQRCMLPRTSTCSRESPAPPRPPTSNPSLHLRSSANSEPPPCLRTVLMTSPSTSYLGQCCLVVGCSLCPPQRTGRWRITSRRPSNRASSGPPPPLRPQVFFSLRRKRGVSAPALTTGG</sequence>
<dbReference type="Proteomes" id="UP000694580">
    <property type="component" value="Chromosome 2"/>
</dbReference>
<name>A0AAY4BIU4_9TELE</name>
<keyword evidence="4" id="KW-1185">Reference proteome</keyword>
<proteinExistence type="predicted"/>
<reference evidence="3" key="2">
    <citation type="submission" date="2025-08" db="UniProtKB">
        <authorList>
            <consortium name="Ensembl"/>
        </authorList>
    </citation>
    <scope>IDENTIFICATION</scope>
</reference>